<comment type="caution">
    <text evidence="1">The sequence shown here is derived from an EMBL/GenBank/DDBJ whole genome shotgun (WGS) entry which is preliminary data.</text>
</comment>
<dbReference type="Proteomes" id="UP000239874">
    <property type="component" value="Unassembled WGS sequence"/>
</dbReference>
<reference evidence="1 2" key="1">
    <citation type="submission" date="2018-02" db="EMBL/GenBank/DDBJ databases">
        <title>8 Nocardia nova and 1 Nocardia cyriacigeorgica strain used for evolution to TMP-SMX.</title>
        <authorList>
            <person name="Mehta H."/>
            <person name="Weng J."/>
            <person name="Shamoo Y."/>
        </authorList>
    </citation>
    <scope>NUCLEOTIDE SEQUENCE [LARGE SCALE GENOMIC DNA]</scope>
    <source>
        <strain evidence="1 2">MDA3139</strain>
    </source>
</reference>
<sequence>MNFIAAQDGHVLEQQVKVYLQLRGDWVLDATTVDGSGLESALAHGAICAGEDDCAWCSTPAGIQARQDADHIPLPSGRDLLDMLASAFGVALVGRTELRELHHLRDINQNGSHARRNLLSTLATEFGFQLITDTDLATLREEKGRLRRALTAAAADAIEVRNALAELERHLSQPPTNPAQPAPEQ</sequence>
<evidence type="ECO:0000313" key="2">
    <source>
        <dbReference type="Proteomes" id="UP000239874"/>
    </source>
</evidence>
<dbReference type="EMBL" id="PSZC01000014">
    <property type="protein sequence ID" value="PPJ36448.1"/>
    <property type="molecule type" value="Genomic_DNA"/>
</dbReference>
<organism evidence="1 2">
    <name type="scientific">Nocardia nova</name>
    <dbReference type="NCBI Taxonomy" id="37330"/>
    <lineage>
        <taxon>Bacteria</taxon>
        <taxon>Bacillati</taxon>
        <taxon>Actinomycetota</taxon>
        <taxon>Actinomycetes</taxon>
        <taxon>Mycobacteriales</taxon>
        <taxon>Nocardiaceae</taxon>
        <taxon>Nocardia</taxon>
    </lineage>
</organism>
<evidence type="ECO:0000313" key="1">
    <source>
        <dbReference type="EMBL" id="PPJ36448.1"/>
    </source>
</evidence>
<name>A0A2S6AMJ6_9NOCA</name>
<proteinExistence type="predicted"/>
<dbReference type="AlphaFoldDB" id="A0A2S6AMJ6"/>
<accession>A0A2S6AMJ6</accession>
<gene>
    <name evidence="1" type="ORF">C5E45_20605</name>
</gene>
<protein>
    <submittedName>
        <fullName evidence="1">Uncharacterized protein</fullName>
    </submittedName>
</protein>
<dbReference type="RefSeq" id="WP_104380244.1">
    <property type="nucleotide sequence ID" value="NZ_PSZC01000014.1"/>
</dbReference>